<dbReference type="GO" id="GO:0006606">
    <property type="term" value="P:protein import into nucleus"/>
    <property type="evidence" value="ECO:0007669"/>
    <property type="project" value="TreeGrafter"/>
</dbReference>
<sequence>MGKIRKRKVNKGDNIESTSNDEELPVDSKENAIQTMIDQIQTANVEEKYCGLQTFAMLIESSGSLEQMIDRGIVKIVAPLLFDPASSIRNAAAGSLRNLSAVSLDMCDLLMEHDIMTPLICYFHEYTESWSPDVNSKTKDEDTDTMIQCTNLLLNLCESSGLAVKYVGNSRLLDIFTRYLDISTFGKEIVIAILQCLFVIVEDNLLAKEKVRSSSERQLTELLLLESSDPTTLFIKTLAGGVIITIGGNNIDALPIDVMNQIFAVLAKTLSVDHRVACNQLSSSVPLGDVAGKVEALKGKEALQLQNQINSVAHILESQKCAIEIIANICSCEGDAVGSTEGPDSSDSDEETADDVSSNGEGSLLYEDVIPAVILEALISIDILNKVWTRTQLPAENVLMILNEYEDTQLVNKKIHSLQVRALLCMNNLLLGLPTDYLGGINGIYRFWVEAGKLAFKQNSKNFDLLEAATAAMRAALNKITNINRAKPASESNLFSDLALSDIEIMLTGIKECQVPAIRANLFRMIGILALLLINNLNETTSEVIRCITEFILEQALKENEVWVLAEAIDTLVDMYAEDETDQLAAKVQLVDKLAVLAPILKNKTRQQKNLPKDYKALVKTANSNLPRFIKYKKQRVSML</sequence>
<evidence type="ECO:0000259" key="3">
    <source>
        <dbReference type="Pfam" id="PF25567"/>
    </source>
</evidence>
<reference evidence="4" key="1">
    <citation type="submission" date="2025-05" db="UniProtKB">
        <authorList>
            <consortium name="RefSeq"/>
        </authorList>
    </citation>
    <scope>NUCLEOTIDE SEQUENCE [LARGE SCALE GENOMIC DNA]</scope>
</reference>
<dbReference type="InterPro" id="IPR011989">
    <property type="entry name" value="ARM-like"/>
</dbReference>
<dbReference type="Gene3D" id="1.25.10.10">
    <property type="entry name" value="Leucine-rich Repeat Variant"/>
    <property type="match status" value="1"/>
</dbReference>
<evidence type="ECO:0000256" key="2">
    <source>
        <dbReference type="SAM" id="MobiDB-lite"/>
    </source>
</evidence>
<proteinExistence type="inferred from homology"/>
<dbReference type="SUPFAM" id="SSF48371">
    <property type="entry name" value="ARM repeat"/>
    <property type="match status" value="1"/>
</dbReference>
<evidence type="ECO:0000313" key="5">
    <source>
        <dbReference type="RefSeq" id="XP_026493666.2"/>
    </source>
</evidence>
<dbReference type="AlphaFoldDB" id="A0A8B8IBN8"/>
<dbReference type="InterPro" id="IPR016024">
    <property type="entry name" value="ARM-type_fold"/>
</dbReference>
<feature type="compositionally biased region" description="Acidic residues" evidence="2">
    <location>
        <begin position="344"/>
        <end position="354"/>
    </location>
</feature>
<dbReference type="PANTHER" id="PTHR13347">
    <property type="entry name" value="HEAT REPEAT-CONTAINING PROTEIN 3"/>
    <property type="match status" value="1"/>
</dbReference>
<organism evidence="4 5">
    <name type="scientific">Vanessa tameamea</name>
    <name type="common">Kamehameha butterfly</name>
    <dbReference type="NCBI Taxonomy" id="334116"/>
    <lineage>
        <taxon>Eukaryota</taxon>
        <taxon>Metazoa</taxon>
        <taxon>Ecdysozoa</taxon>
        <taxon>Arthropoda</taxon>
        <taxon>Hexapoda</taxon>
        <taxon>Insecta</taxon>
        <taxon>Pterygota</taxon>
        <taxon>Neoptera</taxon>
        <taxon>Endopterygota</taxon>
        <taxon>Lepidoptera</taxon>
        <taxon>Glossata</taxon>
        <taxon>Ditrysia</taxon>
        <taxon>Papilionoidea</taxon>
        <taxon>Nymphalidae</taxon>
        <taxon>Nymphalinae</taxon>
        <taxon>Vanessa</taxon>
    </lineage>
</organism>
<protein>
    <submittedName>
        <fullName evidence="5">HEAT repeat-containing protein 3</fullName>
    </submittedName>
</protein>
<feature type="region of interest" description="Disordered" evidence="2">
    <location>
        <begin position="1"/>
        <end position="26"/>
    </location>
</feature>
<dbReference type="GeneID" id="113398933"/>
<dbReference type="OrthoDB" id="288703at2759"/>
<dbReference type="Proteomes" id="UP001652626">
    <property type="component" value="Chromosome 2"/>
</dbReference>
<reference evidence="5" key="2">
    <citation type="submission" date="2025-08" db="UniProtKB">
        <authorList>
            <consortium name="RefSeq"/>
        </authorList>
    </citation>
    <scope>IDENTIFICATION</scope>
    <source>
        <tissue evidence="5">Whole body</tissue>
    </source>
</reference>
<evidence type="ECO:0000313" key="4">
    <source>
        <dbReference type="Proteomes" id="UP001652626"/>
    </source>
</evidence>
<name>A0A8B8IBN8_VANTA</name>
<dbReference type="PANTHER" id="PTHR13347:SF1">
    <property type="entry name" value="HEAT REPEAT-CONTAINING PROTEIN 3"/>
    <property type="match status" value="1"/>
</dbReference>
<dbReference type="GO" id="GO:0051082">
    <property type="term" value="F:unfolded protein binding"/>
    <property type="evidence" value="ECO:0007669"/>
    <property type="project" value="TreeGrafter"/>
</dbReference>
<dbReference type="GO" id="GO:0042273">
    <property type="term" value="P:ribosomal large subunit biogenesis"/>
    <property type="evidence" value="ECO:0007669"/>
    <property type="project" value="TreeGrafter"/>
</dbReference>
<feature type="domain" description="SYO1-like TPR repeats" evidence="3">
    <location>
        <begin position="374"/>
        <end position="636"/>
    </location>
</feature>
<gene>
    <name evidence="5" type="primary">LOC113398933</name>
</gene>
<comment type="similarity">
    <text evidence="1">Belongs to the nuclear import and ribosome assembly adapter family.</text>
</comment>
<evidence type="ECO:0000256" key="1">
    <source>
        <dbReference type="ARBA" id="ARBA00049983"/>
    </source>
</evidence>
<keyword evidence="4" id="KW-1185">Reference proteome</keyword>
<accession>A0A8B8IBN8</accession>
<dbReference type="InterPro" id="IPR057990">
    <property type="entry name" value="TPR_SYO1"/>
</dbReference>
<feature type="region of interest" description="Disordered" evidence="2">
    <location>
        <begin position="338"/>
        <end position="360"/>
    </location>
</feature>
<dbReference type="OMA" id="ENELHAD"/>
<dbReference type="Pfam" id="PF25567">
    <property type="entry name" value="TPR_SYO1"/>
    <property type="match status" value="1"/>
</dbReference>
<dbReference type="InterPro" id="IPR052616">
    <property type="entry name" value="SYO1-like"/>
</dbReference>
<dbReference type="RefSeq" id="XP_026493666.2">
    <property type="nucleotide sequence ID" value="XM_026637881.2"/>
</dbReference>